<proteinExistence type="inferred from homology"/>
<keyword evidence="4" id="KW-0378">Hydrolase</keyword>
<feature type="active site" description="Proton donor" evidence="6">
    <location>
        <position position="80"/>
    </location>
</feature>
<comment type="similarity">
    <text evidence="2">Belongs to the cytidine and deoxycytidylate deaminase family.</text>
</comment>
<protein>
    <submittedName>
        <fullName evidence="9">dCMP deaminase family protein</fullName>
    </submittedName>
</protein>
<evidence type="ECO:0000256" key="1">
    <source>
        <dbReference type="ARBA" id="ARBA00001947"/>
    </source>
</evidence>
<dbReference type="InterPro" id="IPR016192">
    <property type="entry name" value="APOBEC/CMP_deaminase_Zn-bd"/>
</dbReference>
<dbReference type="PANTHER" id="PTHR11086">
    <property type="entry name" value="DEOXYCYTIDYLATE DEAMINASE-RELATED"/>
    <property type="match status" value="1"/>
</dbReference>
<sequence>MRPSWREYFIEIAKVVSTRSTCLRRQYGAVIVKDNVIIGTGFNGSPRGYVNCIDSGRCTRKELNIPSGERYELCEAVHAEQNAIINSPPERMKEAAIYVAGFETDRTFADGRPCLLCSRMIQNAQIAKVVYLKKDGSIETVDDVLSLIQKPVPKPINVVNGMTGG</sequence>
<dbReference type="AlphaFoldDB" id="A0A953J5M5"/>
<evidence type="ECO:0000256" key="7">
    <source>
        <dbReference type="PIRSR" id="PIRSR006019-2"/>
    </source>
</evidence>
<dbReference type="PANTHER" id="PTHR11086:SF18">
    <property type="entry name" value="DEOXYCYTIDYLATE DEAMINASE"/>
    <property type="match status" value="1"/>
</dbReference>
<comment type="cofactor">
    <cofactor evidence="1 7">
        <name>Zn(2+)</name>
        <dbReference type="ChEBI" id="CHEBI:29105"/>
    </cofactor>
</comment>
<dbReference type="EMBL" id="JAIOIV010000064">
    <property type="protein sequence ID" value="MBZ0156098.1"/>
    <property type="molecule type" value="Genomic_DNA"/>
</dbReference>
<evidence type="ECO:0000313" key="9">
    <source>
        <dbReference type="EMBL" id="MBZ0156098.1"/>
    </source>
</evidence>
<feature type="domain" description="CMP/dCMP-type deaminase" evidence="8">
    <location>
        <begin position="4"/>
        <end position="159"/>
    </location>
</feature>
<keyword evidence="3 7" id="KW-0479">Metal-binding</keyword>
<accession>A0A953J5M5</accession>
<comment type="caution">
    <text evidence="9">The sequence shown here is derived from an EMBL/GenBank/DDBJ whole genome shotgun (WGS) entry which is preliminary data.</text>
</comment>
<dbReference type="GO" id="GO:0005737">
    <property type="term" value="C:cytoplasm"/>
    <property type="evidence" value="ECO:0007669"/>
    <property type="project" value="TreeGrafter"/>
</dbReference>
<name>A0A953J5M5_9BACT</name>
<reference evidence="9" key="1">
    <citation type="journal article" date="2021" name="bioRxiv">
        <title>Unraveling nitrogen, sulfur and carbon metabolic pathways and microbial community transcriptional responses to substrate deprivation and toxicity stresses in a bioreactor mimicking anoxic brackish coastal sediment conditions.</title>
        <authorList>
            <person name="Martins P.D."/>
            <person name="Echeveste M.J."/>
            <person name="Arshad A."/>
            <person name="Kurth J."/>
            <person name="Ouboter H."/>
            <person name="Jetten M.S.M."/>
            <person name="Welte C.U."/>
        </authorList>
    </citation>
    <scope>NUCLEOTIDE SEQUENCE</scope>
    <source>
        <strain evidence="9">MAG_39</strain>
    </source>
</reference>
<dbReference type="Gene3D" id="3.40.140.10">
    <property type="entry name" value="Cytidine Deaminase, domain 2"/>
    <property type="match status" value="1"/>
</dbReference>
<evidence type="ECO:0000256" key="4">
    <source>
        <dbReference type="ARBA" id="ARBA00022801"/>
    </source>
</evidence>
<evidence type="ECO:0000256" key="3">
    <source>
        <dbReference type="ARBA" id="ARBA00022723"/>
    </source>
</evidence>
<dbReference type="InterPro" id="IPR016193">
    <property type="entry name" value="Cytidine_deaminase-like"/>
</dbReference>
<dbReference type="Pfam" id="PF00383">
    <property type="entry name" value="dCMP_cyt_deam_1"/>
    <property type="match status" value="1"/>
</dbReference>
<dbReference type="InterPro" id="IPR002125">
    <property type="entry name" value="CMP_dCMP_dom"/>
</dbReference>
<reference evidence="9" key="2">
    <citation type="submission" date="2021-08" db="EMBL/GenBank/DDBJ databases">
        <authorList>
            <person name="Dalcin Martins P."/>
        </authorList>
    </citation>
    <scope>NUCLEOTIDE SEQUENCE</scope>
    <source>
        <strain evidence="9">MAG_39</strain>
    </source>
</reference>
<evidence type="ECO:0000256" key="2">
    <source>
        <dbReference type="ARBA" id="ARBA00006576"/>
    </source>
</evidence>
<gene>
    <name evidence="9" type="ORF">K8I29_07765</name>
</gene>
<evidence type="ECO:0000259" key="8">
    <source>
        <dbReference type="PROSITE" id="PS51747"/>
    </source>
</evidence>
<dbReference type="InterPro" id="IPR035105">
    <property type="entry name" value="Deoxycytidylate_deaminase_dom"/>
</dbReference>
<feature type="binding site" evidence="7">
    <location>
        <position position="114"/>
    </location>
    <ligand>
        <name>Zn(2+)</name>
        <dbReference type="ChEBI" id="CHEBI:29105"/>
        <note>catalytic</note>
    </ligand>
</feature>
<evidence type="ECO:0000256" key="5">
    <source>
        <dbReference type="ARBA" id="ARBA00022833"/>
    </source>
</evidence>
<dbReference type="PROSITE" id="PS00903">
    <property type="entry name" value="CYT_DCMP_DEAMINASES_1"/>
    <property type="match status" value="1"/>
</dbReference>
<dbReference type="GO" id="GO:0008270">
    <property type="term" value="F:zinc ion binding"/>
    <property type="evidence" value="ECO:0007669"/>
    <property type="project" value="InterPro"/>
</dbReference>
<dbReference type="SUPFAM" id="SSF53927">
    <property type="entry name" value="Cytidine deaminase-like"/>
    <property type="match status" value="1"/>
</dbReference>
<keyword evidence="5 7" id="KW-0862">Zinc</keyword>
<evidence type="ECO:0000313" key="10">
    <source>
        <dbReference type="Proteomes" id="UP000705867"/>
    </source>
</evidence>
<feature type="binding site" evidence="7">
    <location>
        <position position="117"/>
    </location>
    <ligand>
        <name>Zn(2+)</name>
        <dbReference type="ChEBI" id="CHEBI:29105"/>
        <note>catalytic</note>
    </ligand>
</feature>
<dbReference type="InterPro" id="IPR016473">
    <property type="entry name" value="dCMP_deaminase"/>
</dbReference>
<dbReference type="GO" id="GO:0006220">
    <property type="term" value="P:pyrimidine nucleotide metabolic process"/>
    <property type="evidence" value="ECO:0007669"/>
    <property type="project" value="InterPro"/>
</dbReference>
<dbReference type="InterPro" id="IPR015517">
    <property type="entry name" value="dCMP_deaminase-rel"/>
</dbReference>
<dbReference type="PIRSF" id="PIRSF006019">
    <property type="entry name" value="dCMP_deaminase"/>
    <property type="match status" value="1"/>
</dbReference>
<organism evidence="9 10">
    <name type="scientific">Candidatus Nitrobium versatile</name>
    <dbReference type="NCBI Taxonomy" id="2884831"/>
    <lineage>
        <taxon>Bacteria</taxon>
        <taxon>Pseudomonadati</taxon>
        <taxon>Nitrospirota</taxon>
        <taxon>Nitrospiria</taxon>
        <taxon>Nitrospirales</taxon>
        <taxon>Nitrospiraceae</taxon>
        <taxon>Candidatus Nitrobium</taxon>
    </lineage>
</organism>
<feature type="binding site" evidence="7">
    <location>
        <position position="78"/>
    </location>
    <ligand>
        <name>Zn(2+)</name>
        <dbReference type="ChEBI" id="CHEBI:29105"/>
        <note>catalytic</note>
    </ligand>
</feature>
<evidence type="ECO:0000256" key="6">
    <source>
        <dbReference type="PIRSR" id="PIRSR006019-1"/>
    </source>
</evidence>
<dbReference type="Proteomes" id="UP000705867">
    <property type="component" value="Unassembled WGS sequence"/>
</dbReference>
<dbReference type="PROSITE" id="PS51747">
    <property type="entry name" value="CYT_DCMP_DEAMINASES_2"/>
    <property type="match status" value="1"/>
</dbReference>
<dbReference type="CDD" id="cd01286">
    <property type="entry name" value="deoxycytidylate_deaminase"/>
    <property type="match status" value="1"/>
</dbReference>
<dbReference type="GO" id="GO:0004132">
    <property type="term" value="F:dCMP deaminase activity"/>
    <property type="evidence" value="ECO:0007669"/>
    <property type="project" value="InterPro"/>
</dbReference>